<reference evidence="1" key="2">
    <citation type="journal article" date="2022" name="New Phytol.">
        <title>Evolutionary transition to the ectomycorrhizal habit in the genomes of a hyperdiverse lineage of mushroom-forming fungi.</title>
        <authorList>
            <person name="Looney B."/>
            <person name="Miyauchi S."/>
            <person name="Morin E."/>
            <person name="Drula E."/>
            <person name="Courty P.E."/>
            <person name="Kohler A."/>
            <person name="Kuo A."/>
            <person name="LaButti K."/>
            <person name="Pangilinan J."/>
            <person name="Lipzen A."/>
            <person name="Riley R."/>
            <person name="Andreopoulos W."/>
            <person name="He G."/>
            <person name="Johnson J."/>
            <person name="Nolan M."/>
            <person name="Tritt A."/>
            <person name="Barry K.W."/>
            <person name="Grigoriev I.V."/>
            <person name="Nagy L.G."/>
            <person name="Hibbett D."/>
            <person name="Henrissat B."/>
            <person name="Matheny P.B."/>
            <person name="Labbe J."/>
            <person name="Martin F.M."/>
        </authorList>
    </citation>
    <scope>NUCLEOTIDE SEQUENCE</scope>
    <source>
        <strain evidence="1">FP105234-sp</strain>
    </source>
</reference>
<evidence type="ECO:0000313" key="2">
    <source>
        <dbReference type="Proteomes" id="UP000814033"/>
    </source>
</evidence>
<name>A0ACB8R7S3_9AGAM</name>
<proteinExistence type="predicted"/>
<accession>A0ACB8R7S3</accession>
<reference evidence="1" key="1">
    <citation type="submission" date="2021-02" db="EMBL/GenBank/DDBJ databases">
        <authorList>
            <consortium name="DOE Joint Genome Institute"/>
            <person name="Ahrendt S."/>
            <person name="Looney B.P."/>
            <person name="Miyauchi S."/>
            <person name="Morin E."/>
            <person name="Drula E."/>
            <person name="Courty P.E."/>
            <person name="Chicoki N."/>
            <person name="Fauchery L."/>
            <person name="Kohler A."/>
            <person name="Kuo A."/>
            <person name="Labutti K."/>
            <person name="Pangilinan J."/>
            <person name="Lipzen A."/>
            <person name="Riley R."/>
            <person name="Andreopoulos W."/>
            <person name="He G."/>
            <person name="Johnson J."/>
            <person name="Barry K.W."/>
            <person name="Grigoriev I.V."/>
            <person name="Nagy L."/>
            <person name="Hibbett D."/>
            <person name="Henrissat B."/>
            <person name="Matheny P.B."/>
            <person name="Labbe J."/>
            <person name="Martin F."/>
        </authorList>
    </citation>
    <scope>NUCLEOTIDE SEQUENCE</scope>
    <source>
        <strain evidence="1">FP105234-sp</strain>
    </source>
</reference>
<evidence type="ECO:0000313" key="1">
    <source>
        <dbReference type="EMBL" id="KAI0040124.1"/>
    </source>
</evidence>
<dbReference type="Proteomes" id="UP000814033">
    <property type="component" value="Unassembled WGS sequence"/>
</dbReference>
<organism evidence="1 2">
    <name type="scientific">Auriscalpium vulgare</name>
    <dbReference type="NCBI Taxonomy" id="40419"/>
    <lineage>
        <taxon>Eukaryota</taxon>
        <taxon>Fungi</taxon>
        <taxon>Dikarya</taxon>
        <taxon>Basidiomycota</taxon>
        <taxon>Agaricomycotina</taxon>
        <taxon>Agaricomycetes</taxon>
        <taxon>Russulales</taxon>
        <taxon>Auriscalpiaceae</taxon>
        <taxon>Auriscalpium</taxon>
    </lineage>
</organism>
<gene>
    <name evidence="1" type="ORF">FA95DRAFT_917331</name>
</gene>
<protein>
    <submittedName>
        <fullName evidence="1">Uncharacterized protein</fullName>
    </submittedName>
</protein>
<sequence>MFMALSELTIGRAVFFYIQAICFSLIHIRRCRTTMPASKTSGTSKYPPAPKVISFAYLWNPYEMKKGVN</sequence>
<dbReference type="EMBL" id="MU276226">
    <property type="protein sequence ID" value="KAI0040124.1"/>
    <property type="molecule type" value="Genomic_DNA"/>
</dbReference>
<comment type="caution">
    <text evidence="1">The sequence shown here is derived from an EMBL/GenBank/DDBJ whole genome shotgun (WGS) entry which is preliminary data.</text>
</comment>
<keyword evidence="2" id="KW-1185">Reference proteome</keyword>